<dbReference type="InParanoid" id="A0A0C3C0E6"/>
<feature type="region of interest" description="Disordered" evidence="1">
    <location>
        <begin position="659"/>
        <end position="686"/>
    </location>
</feature>
<feature type="region of interest" description="Disordered" evidence="1">
    <location>
        <begin position="89"/>
        <end position="117"/>
    </location>
</feature>
<evidence type="ECO:0000313" key="3">
    <source>
        <dbReference type="Proteomes" id="UP000054166"/>
    </source>
</evidence>
<dbReference type="AlphaFoldDB" id="A0A0C3C0E6"/>
<evidence type="ECO:0000313" key="2">
    <source>
        <dbReference type="EMBL" id="KIM92308.1"/>
    </source>
</evidence>
<reference evidence="2 3" key="1">
    <citation type="submission" date="2014-04" db="EMBL/GenBank/DDBJ databases">
        <authorList>
            <consortium name="DOE Joint Genome Institute"/>
            <person name="Kuo A."/>
            <person name="Tarkka M."/>
            <person name="Buscot F."/>
            <person name="Kohler A."/>
            <person name="Nagy L.G."/>
            <person name="Floudas D."/>
            <person name="Copeland A."/>
            <person name="Barry K.W."/>
            <person name="Cichocki N."/>
            <person name="Veneault-Fourrey C."/>
            <person name="LaButti K."/>
            <person name="Lindquist E.A."/>
            <person name="Lipzen A."/>
            <person name="Lundell T."/>
            <person name="Morin E."/>
            <person name="Murat C."/>
            <person name="Sun H."/>
            <person name="Tunlid A."/>
            <person name="Henrissat B."/>
            <person name="Grigoriev I.V."/>
            <person name="Hibbett D.S."/>
            <person name="Martin F."/>
            <person name="Nordberg H.P."/>
            <person name="Cantor M.N."/>
            <person name="Hua S.X."/>
        </authorList>
    </citation>
    <scope>NUCLEOTIDE SEQUENCE [LARGE SCALE GENOMIC DNA]</scope>
    <source>
        <strain evidence="2 3">F 1598</strain>
    </source>
</reference>
<dbReference type="Proteomes" id="UP000054166">
    <property type="component" value="Unassembled WGS sequence"/>
</dbReference>
<proteinExistence type="predicted"/>
<evidence type="ECO:0000256" key="1">
    <source>
        <dbReference type="SAM" id="MobiDB-lite"/>
    </source>
</evidence>
<keyword evidence="3" id="KW-1185">Reference proteome</keyword>
<dbReference type="HOGENOM" id="CLU_021112_0_0_1"/>
<dbReference type="EMBL" id="KN832970">
    <property type="protein sequence ID" value="KIM92308.1"/>
    <property type="molecule type" value="Genomic_DNA"/>
</dbReference>
<name>A0A0C3C0E6_PILCF</name>
<protein>
    <submittedName>
        <fullName evidence="2">Uncharacterized protein</fullName>
    </submittedName>
</protein>
<dbReference type="OrthoDB" id="3070940at2759"/>
<sequence length="706" mass="79315">MQEDLVNAHKHFRTVLTCANLVRVSTINGGGQLKLVSEHQADENSLRSLLSLVPAVLVRNIEVIAAVAHGPRPPTSDSASGSFNVDVVQNAPLSDPSEHGEPMGEHSGDSNFPSAITAGANPYVADADKEDPYCPEGTTGPDCLVVKPGVSHLHCIEHLSEWERYIHQIPDDDPLENHVATFEDFIQLAREHKRSRSPQYLKLFDRFFPYLVARSAQKMRRRISYWVAQGFIFFLGKVDESRLRDVDIIMKNCPIVNAQSPITSLLSACRTMQTLPRQEGRAKLRGVSGLYSNATCFEFHQLLLATLLSYGKALDGFVAALDAHKSKPNFPDLIYRTDEVWICTSLLWSIAYSRILDNHLAILSANGWLGAPSNPSYPIYSGFTTFSSAKDQTLTLLTDEDEERGNEGEEIKALSAGVEPSDLAEEDERIGHEGEEIDTNINPGGQADLYRRWIRLQVDRWQATRKITTILARSPTPVNLTLLAIRYIPPQPADSVMNPWRGTIRDLCQTANIDPKPPVIDTLVDKIGKELRENPRHNAIFRKFDPNPKKVIQYATRVHCEAALASLLKYPSGGGGDSFRMHIHDSDKSTIAVSKLCCPVCWHLLRILRGDSKDFHVRGHHQHLSSVELPHWLPLEVVVEVTREFENILLRQIQTMQRRSRHARSRSDESYGGISPDLSEGEDETNVIQKKRCKDYSAVRFRRDRL</sequence>
<reference evidence="3" key="2">
    <citation type="submission" date="2015-01" db="EMBL/GenBank/DDBJ databases">
        <title>Evolutionary Origins and Diversification of the Mycorrhizal Mutualists.</title>
        <authorList>
            <consortium name="DOE Joint Genome Institute"/>
            <consortium name="Mycorrhizal Genomics Consortium"/>
            <person name="Kohler A."/>
            <person name="Kuo A."/>
            <person name="Nagy L.G."/>
            <person name="Floudas D."/>
            <person name="Copeland A."/>
            <person name="Barry K.W."/>
            <person name="Cichocki N."/>
            <person name="Veneault-Fourrey C."/>
            <person name="LaButti K."/>
            <person name="Lindquist E.A."/>
            <person name="Lipzen A."/>
            <person name="Lundell T."/>
            <person name="Morin E."/>
            <person name="Murat C."/>
            <person name="Riley R."/>
            <person name="Ohm R."/>
            <person name="Sun H."/>
            <person name="Tunlid A."/>
            <person name="Henrissat B."/>
            <person name="Grigoriev I.V."/>
            <person name="Hibbett D.S."/>
            <person name="Martin F."/>
        </authorList>
    </citation>
    <scope>NUCLEOTIDE SEQUENCE [LARGE SCALE GENOMIC DNA]</scope>
    <source>
        <strain evidence="3">F 1598</strain>
    </source>
</reference>
<gene>
    <name evidence="2" type="ORF">PILCRDRAFT_810350</name>
</gene>
<organism evidence="2 3">
    <name type="scientific">Piloderma croceum (strain F 1598)</name>
    <dbReference type="NCBI Taxonomy" id="765440"/>
    <lineage>
        <taxon>Eukaryota</taxon>
        <taxon>Fungi</taxon>
        <taxon>Dikarya</taxon>
        <taxon>Basidiomycota</taxon>
        <taxon>Agaricomycotina</taxon>
        <taxon>Agaricomycetes</taxon>
        <taxon>Agaricomycetidae</taxon>
        <taxon>Atheliales</taxon>
        <taxon>Atheliaceae</taxon>
        <taxon>Piloderma</taxon>
    </lineage>
</organism>
<feature type="compositionally biased region" description="Basic and acidic residues" evidence="1">
    <location>
        <begin position="96"/>
        <end position="108"/>
    </location>
</feature>
<accession>A0A0C3C0E6</accession>